<evidence type="ECO:0000313" key="25">
    <source>
        <dbReference type="Proteomes" id="UP001151287"/>
    </source>
</evidence>
<dbReference type="GO" id="GO:0003954">
    <property type="term" value="F:NADH dehydrogenase activity"/>
    <property type="evidence" value="ECO:0007669"/>
    <property type="project" value="TreeGrafter"/>
</dbReference>
<evidence type="ECO:0000256" key="15">
    <source>
        <dbReference type="ARBA" id="ARBA00023078"/>
    </source>
</evidence>
<keyword evidence="14" id="KW-0520">NAD</keyword>
<evidence type="ECO:0000256" key="19">
    <source>
        <dbReference type="ARBA" id="ARBA00047726"/>
    </source>
</evidence>
<dbReference type="EMBL" id="JAMQYH010001133">
    <property type="protein sequence ID" value="KAJ1681240.1"/>
    <property type="molecule type" value="Genomic_DNA"/>
</dbReference>
<dbReference type="InterPro" id="IPR003945">
    <property type="entry name" value="NU5C-like"/>
</dbReference>
<feature type="transmembrane region" description="Helical" evidence="21">
    <location>
        <begin position="44"/>
        <end position="67"/>
    </location>
</feature>
<evidence type="ECO:0000256" key="1">
    <source>
        <dbReference type="ARBA" id="ARBA00004059"/>
    </source>
</evidence>
<keyword evidence="16 21" id="KW-0472">Membrane</keyword>
<dbReference type="OrthoDB" id="1890356at2759"/>
<dbReference type="Proteomes" id="UP001151287">
    <property type="component" value="Unassembled WGS sequence"/>
</dbReference>
<keyword evidence="15" id="KW-0793">Thylakoid</keyword>
<dbReference type="GO" id="GO:0009535">
    <property type="term" value="C:chloroplast thylakoid membrane"/>
    <property type="evidence" value="ECO:0007669"/>
    <property type="project" value="UniProtKB-SubCell"/>
</dbReference>
<dbReference type="PANTHER" id="PTHR42829:SF2">
    <property type="entry name" value="NADH-UBIQUINONE OXIDOREDUCTASE CHAIN 5"/>
    <property type="match status" value="1"/>
</dbReference>
<dbReference type="GO" id="GO:0015990">
    <property type="term" value="P:electron transport coupled proton transport"/>
    <property type="evidence" value="ECO:0007669"/>
    <property type="project" value="TreeGrafter"/>
</dbReference>
<evidence type="ECO:0000256" key="2">
    <source>
        <dbReference type="ARBA" id="ARBA00004454"/>
    </source>
</evidence>
<comment type="caution">
    <text evidence="24">The sequence shown here is derived from an EMBL/GenBank/DDBJ whole genome shotgun (WGS) entry which is preliminary data.</text>
</comment>
<comment type="catalytic activity">
    <reaction evidence="20">
        <text>a plastoquinone + NADH + (n+1) H(+)(in) = a plastoquinol + NAD(+) + n H(+)(out)</text>
        <dbReference type="Rhea" id="RHEA:42608"/>
        <dbReference type="Rhea" id="RHEA-COMP:9561"/>
        <dbReference type="Rhea" id="RHEA-COMP:9562"/>
        <dbReference type="ChEBI" id="CHEBI:15378"/>
        <dbReference type="ChEBI" id="CHEBI:17757"/>
        <dbReference type="ChEBI" id="CHEBI:57540"/>
        <dbReference type="ChEBI" id="CHEBI:57945"/>
        <dbReference type="ChEBI" id="CHEBI:62192"/>
    </reaction>
</comment>
<evidence type="ECO:0000259" key="22">
    <source>
        <dbReference type="Pfam" id="PF00361"/>
    </source>
</evidence>
<keyword evidence="12" id="KW-1278">Translocase</keyword>
<accession>A0A9Q0BWR1</accession>
<evidence type="ECO:0000256" key="18">
    <source>
        <dbReference type="ARBA" id="ARBA00031649"/>
    </source>
</evidence>
<gene>
    <name evidence="24" type="ORF">LUZ63_023538</name>
</gene>
<evidence type="ECO:0000256" key="5">
    <source>
        <dbReference type="ARBA" id="ARBA00018648"/>
    </source>
</evidence>
<reference evidence="24" key="1">
    <citation type="journal article" date="2022" name="Cell">
        <title>Repeat-based holocentromeres influence genome architecture and karyotype evolution.</title>
        <authorList>
            <person name="Hofstatter P.G."/>
            <person name="Thangavel G."/>
            <person name="Lux T."/>
            <person name="Neumann P."/>
            <person name="Vondrak T."/>
            <person name="Novak P."/>
            <person name="Zhang M."/>
            <person name="Costa L."/>
            <person name="Castellani M."/>
            <person name="Scott A."/>
            <person name="Toegelov H."/>
            <person name="Fuchs J."/>
            <person name="Mata-Sucre Y."/>
            <person name="Dias Y."/>
            <person name="Vanzela A.L.L."/>
            <person name="Huettel B."/>
            <person name="Almeida C.C.S."/>
            <person name="Simkova H."/>
            <person name="Souza G."/>
            <person name="Pedrosa-Harand A."/>
            <person name="Macas J."/>
            <person name="Mayer K.F.X."/>
            <person name="Houben A."/>
            <person name="Marques A."/>
        </authorList>
    </citation>
    <scope>NUCLEOTIDE SEQUENCE</scope>
    <source>
        <strain evidence="24">RhyBre1mFocal</strain>
    </source>
</reference>
<evidence type="ECO:0000313" key="24">
    <source>
        <dbReference type="EMBL" id="KAJ1681240.1"/>
    </source>
</evidence>
<evidence type="ECO:0000256" key="14">
    <source>
        <dbReference type="ARBA" id="ARBA00023027"/>
    </source>
</evidence>
<feature type="domain" description="NADH:ubiquinone/plastoquinone oxidoreductase chloroplast chain 5 C-terminal" evidence="23">
    <location>
        <begin position="68"/>
        <end position="129"/>
    </location>
</feature>
<dbReference type="GO" id="GO:0042773">
    <property type="term" value="P:ATP synthesis coupled electron transport"/>
    <property type="evidence" value="ECO:0007669"/>
    <property type="project" value="InterPro"/>
</dbReference>
<keyword evidence="9" id="KW-0874">Quinone</keyword>
<keyword evidence="7" id="KW-0934">Plastid</keyword>
<keyword evidence="10" id="KW-0521">NADP</keyword>
<keyword evidence="13 21" id="KW-1133">Transmembrane helix</keyword>
<dbReference type="InterPro" id="IPR001750">
    <property type="entry name" value="ND/Mrp_TM"/>
</dbReference>
<comment type="subcellular location">
    <subcellularLocation>
        <location evidence="2">Plastid</location>
        <location evidence="2">Chloroplast thylakoid membrane</location>
        <topology evidence="2">Multi-pass membrane protein</topology>
    </subcellularLocation>
</comment>
<proteinExistence type="inferred from homology"/>
<dbReference type="InterPro" id="IPR002128">
    <property type="entry name" value="NADH_UbQ_OxRdtase_chlpt_su5_C"/>
</dbReference>
<dbReference type="GO" id="GO:0008137">
    <property type="term" value="F:NADH dehydrogenase (ubiquinone) activity"/>
    <property type="evidence" value="ECO:0007669"/>
    <property type="project" value="InterPro"/>
</dbReference>
<evidence type="ECO:0000259" key="23">
    <source>
        <dbReference type="Pfam" id="PF01010"/>
    </source>
</evidence>
<comment type="subunit">
    <text evidence="4">NDH is composed of at least 16 different subunits, 5 of which are encoded in the nucleus.</text>
</comment>
<comment type="function">
    <text evidence="1">NDH shuttles electrons from NAD(P)H:plastoquinone, via FMN and iron-sulfur (Fe-S) centers, to quinones in the photosynthetic chain and possibly in a chloroplast respiratory chain. The immediate electron acceptor for the enzyme in this species is believed to be plastoquinone. Couples the redox reaction to proton translocation, and thus conserves the redox energy in a proton gradient.</text>
</comment>
<evidence type="ECO:0000256" key="16">
    <source>
        <dbReference type="ARBA" id="ARBA00023136"/>
    </source>
</evidence>
<evidence type="ECO:0000256" key="7">
    <source>
        <dbReference type="ARBA" id="ARBA00022528"/>
    </source>
</evidence>
<evidence type="ECO:0000256" key="8">
    <source>
        <dbReference type="ARBA" id="ARBA00022692"/>
    </source>
</evidence>
<evidence type="ECO:0000256" key="6">
    <source>
        <dbReference type="ARBA" id="ARBA00022448"/>
    </source>
</evidence>
<evidence type="ECO:0000256" key="12">
    <source>
        <dbReference type="ARBA" id="ARBA00022967"/>
    </source>
</evidence>
<comment type="catalytic activity">
    <reaction evidence="19">
        <text>a plastoquinone + NADPH + (n+1) H(+)(in) = a plastoquinol + NADP(+) + n H(+)(out)</text>
        <dbReference type="Rhea" id="RHEA:42612"/>
        <dbReference type="Rhea" id="RHEA-COMP:9561"/>
        <dbReference type="Rhea" id="RHEA-COMP:9562"/>
        <dbReference type="ChEBI" id="CHEBI:15378"/>
        <dbReference type="ChEBI" id="CHEBI:17757"/>
        <dbReference type="ChEBI" id="CHEBI:57783"/>
        <dbReference type="ChEBI" id="CHEBI:58349"/>
        <dbReference type="ChEBI" id="CHEBI:62192"/>
    </reaction>
</comment>
<dbReference type="GO" id="GO:0048038">
    <property type="term" value="F:quinone binding"/>
    <property type="evidence" value="ECO:0007669"/>
    <property type="project" value="UniProtKB-KW"/>
</dbReference>
<keyword evidence="11" id="KW-0618">Plastoquinone</keyword>
<protein>
    <recommendedName>
        <fullName evidence="5">NAD(P)H-quinone oxidoreductase subunit 5, chloroplastic</fullName>
    </recommendedName>
    <alternativeName>
        <fullName evidence="18">NAD(P)H dehydrogenase subunit 5</fullName>
    </alternativeName>
    <alternativeName>
        <fullName evidence="17">NADH-plastoquinone oxidoreductase subunit 5</fullName>
    </alternativeName>
</protein>
<dbReference type="Pfam" id="PF00361">
    <property type="entry name" value="Proton_antipo_M"/>
    <property type="match status" value="1"/>
</dbReference>
<keyword evidence="6" id="KW-0813">Transport</keyword>
<keyword evidence="25" id="KW-1185">Reference proteome</keyword>
<dbReference type="PANTHER" id="PTHR42829">
    <property type="entry name" value="NADH-UBIQUINONE OXIDOREDUCTASE CHAIN 5"/>
    <property type="match status" value="1"/>
</dbReference>
<organism evidence="24 25">
    <name type="scientific">Rhynchospora breviuscula</name>
    <dbReference type="NCBI Taxonomy" id="2022672"/>
    <lineage>
        <taxon>Eukaryota</taxon>
        <taxon>Viridiplantae</taxon>
        <taxon>Streptophyta</taxon>
        <taxon>Embryophyta</taxon>
        <taxon>Tracheophyta</taxon>
        <taxon>Spermatophyta</taxon>
        <taxon>Magnoliopsida</taxon>
        <taxon>Liliopsida</taxon>
        <taxon>Poales</taxon>
        <taxon>Cyperaceae</taxon>
        <taxon>Cyperoideae</taxon>
        <taxon>Rhynchosporeae</taxon>
        <taxon>Rhynchospora</taxon>
    </lineage>
</organism>
<evidence type="ECO:0000256" key="4">
    <source>
        <dbReference type="ARBA" id="ARBA00011199"/>
    </source>
</evidence>
<feature type="domain" description="NADH:quinone oxidoreductase/Mrp antiporter transmembrane" evidence="22">
    <location>
        <begin position="4"/>
        <end position="62"/>
    </location>
</feature>
<evidence type="ECO:0000256" key="20">
    <source>
        <dbReference type="ARBA" id="ARBA00048026"/>
    </source>
</evidence>
<evidence type="ECO:0000256" key="3">
    <source>
        <dbReference type="ARBA" id="ARBA00008200"/>
    </source>
</evidence>
<evidence type="ECO:0000256" key="17">
    <source>
        <dbReference type="ARBA" id="ARBA00029876"/>
    </source>
</evidence>
<evidence type="ECO:0000256" key="10">
    <source>
        <dbReference type="ARBA" id="ARBA00022857"/>
    </source>
</evidence>
<evidence type="ECO:0000256" key="11">
    <source>
        <dbReference type="ARBA" id="ARBA00022957"/>
    </source>
</evidence>
<name>A0A9Q0BWR1_9POAL</name>
<sequence>MVFMGGLTKYIPITRIAFLLGTLSLCGIPPLACFWSKDEILSNSWFYSTIFGIITYFTAALTAFYMFRVYLLTFDGYLRVHFQGFSSTKTNLFYSISLWGKSTSNRSNNNRNLPLSKITKNVSFFSKKKKE</sequence>
<evidence type="ECO:0000256" key="9">
    <source>
        <dbReference type="ARBA" id="ARBA00022719"/>
    </source>
</evidence>
<dbReference type="Pfam" id="PF01010">
    <property type="entry name" value="Proton_antipo_C"/>
    <property type="match status" value="1"/>
</dbReference>
<comment type="similarity">
    <text evidence="3">Belongs to the complex I subunit 5 family.</text>
</comment>
<evidence type="ECO:0000256" key="13">
    <source>
        <dbReference type="ARBA" id="ARBA00022989"/>
    </source>
</evidence>
<keyword evidence="8 21" id="KW-0812">Transmembrane</keyword>
<keyword evidence="7" id="KW-0150">Chloroplast</keyword>
<evidence type="ECO:0000256" key="21">
    <source>
        <dbReference type="SAM" id="Phobius"/>
    </source>
</evidence>
<dbReference type="AlphaFoldDB" id="A0A9Q0BWR1"/>